<keyword evidence="2" id="KW-1185">Reference proteome</keyword>
<evidence type="ECO:0000313" key="2">
    <source>
        <dbReference type="Proteomes" id="UP000240302"/>
    </source>
</evidence>
<gene>
    <name evidence="1" type="ORF">phiYY_sL5</name>
</gene>
<dbReference type="SMR" id="A0A1W2KDS5"/>
<dbReference type="GeneID" id="40116881"/>
<dbReference type="InterPro" id="IPR048856">
    <property type="entry name" value="P1"/>
</dbReference>
<dbReference type="KEGG" id="vg:40116881"/>
<evidence type="ECO:0000313" key="1">
    <source>
        <dbReference type="EMBL" id="ANM47307.1"/>
    </source>
</evidence>
<organism evidence="1 2">
    <name type="scientific">Pseudomonas phage phiYY</name>
    <dbReference type="NCBI Taxonomy" id="1852644"/>
    <lineage>
        <taxon>Viruses</taxon>
        <taxon>Riboviria</taxon>
        <taxon>Orthornavirae</taxon>
        <taxon>Duplornaviricota</taxon>
        <taxon>Vidaverviricetes</taxon>
        <taxon>Mindivirales</taxon>
        <taxon>Cystoviridae</taxon>
        <taxon>Gammacystovirus</taxon>
        <taxon>Gammacystovirus phiYY</taxon>
        <taxon>Cystovirus phiYY</taxon>
    </lineage>
</organism>
<proteinExistence type="predicted"/>
<accession>A0A1W2KDS5</accession>
<protein>
    <submittedName>
        <fullName evidence="1">Phage procapsid protein</fullName>
    </submittedName>
</protein>
<dbReference type="EMBL" id="KX074201">
    <property type="protein sequence ID" value="ANM47307.1"/>
    <property type="molecule type" value="Genomic_RNA"/>
</dbReference>
<name>A0A1W2KDS5_9VIRU</name>
<dbReference type="OrthoDB" id="8788at10239"/>
<sequence length="805" mass="87458">MLKFNLREIYKALPRLTQANLIGMTEGAIPVASVVKPIAFNTLHAASHEGEFFYEFGKGVVDPKLIARVMMHYAASSTRVPSFQALVDEFLEYQYSVASNSTLWRNLVAFVTGSSNDRAVKPDSMGRMPAEAIRERLGDEAKKQGIVSSHADFFNLIVADYAISMLAQARLVLPGTPMVYRISRLVSFPDYGLYVDAVRAANLSRLLEGLATSDLGLVKKTMEKKEAVSPSFIAHQLASACIRAADRVRGSYNPDKVVEAVFYSLGTVWDPSTPAANVATASVQSSEGFSRLLVNATMFVAYQRRVATVGAFPAPSFSDMVIAREVIPLFLEAVERISPYAERTLAQAVGHLGMRSNTEVDGAKSHVAVYEAWNFSRSAVAFVPVRNNRNDLGRFLMEEVAVSDAMSSAMGPIAETFSVDGFVERHLTALATAVPGAYNVKANGTEMLLALPSVSAAPLTLGVTTEALLSSMRNAGPFEPAVDQLYAEGVEHVISDSEGMGSDTHRAAVARGEALINSYYVLMLARALLTGGMTRVGSVPVSNNANTESNVALYWELTTSSKVPFGPTGILGGRLETSEPVERVAYGTDEEPTLSVTPPALPLSAHDRALHVWNWHDSSSKVEYNDRFETTISNQKVIVQLNEIDILSLGYRRERLRFMVPMSARAIAEMWVTWYTETDKELQAMKAKTKDTAALAAIEGRQLSAGVLLVQRLRSVGRSPVGSNLARVINSRIVASLRKSAQIDSMKHVYTVPHQIRLEVYCGLILLELLGVLDPAEVSKLTASLSATNALATVMTMGLDDSNNN</sequence>
<dbReference type="Proteomes" id="UP000240302">
    <property type="component" value="Genome"/>
</dbReference>
<reference evidence="1 2" key="1">
    <citation type="journal article" date="2016" name="Sci. Rep.">
        <title>Characterization of the first double-stranded RNA bacteriophage infecting Pseudomonas aeruginosa.</title>
        <authorList>
            <person name="Yang Y."/>
            <person name="Lu S."/>
            <person name="Shen W."/>
            <person name="Zhao X."/>
            <person name="Shen M."/>
            <person name="Tan Y."/>
            <person name="Li G."/>
            <person name="Li M."/>
            <person name="Wang J."/>
            <person name="Hu F."/>
            <person name="Le S."/>
        </authorList>
    </citation>
    <scope>NUCLEOTIDE SEQUENCE [LARGE SCALE GENOMIC DNA]</scope>
</reference>
<dbReference type="Pfam" id="PF20837">
    <property type="entry name" value="P1"/>
    <property type="match status" value="1"/>
</dbReference>
<dbReference type="RefSeq" id="YP_009618383.1">
    <property type="nucleotide sequence ID" value="NC_042071.1"/>
</dbReference>